<accession>A0ABD0QKT1</accession>
<organism evidence="2 3">
    <name type="scientific">Cirrhinus mrigala</name>
    <name type="common">Mrigala</name>
    <dbReference type="NCBI Taxonomy" id="683832"/>
    <lineage>
        <taxon>Eukaryota</taxon>
        <taxon>Metazoa</taxon>
        <taxon>Chordata</taxon>
        <taxon>Craniata</taxon>
        <taxon>Vertebrata</taxon>
        <taxon>Euteleostomi</taxon>
        <taxon>Actinopterygii</taxon>
        <taxon>Neopterygii</taxon>
        <taxon>Teleostei</taxon>
        <taxon>Ostariophysi</taxon>
        <taxon>Cypriniformes</taxon>
        <taxon>Cyprinidae</taxon>
        <taxon>Labeoninae</taxon>
        <taxon>Labeonini</taxon>
        <taxon>Cirrhinus</taxon>
    </lineage>
</organism>
<dbReference type="AlphaFoldDB" id="A0ABD0QKT1"/>
<gene>
    <name evidence="2" type="ORF">M9458_018419</name>
</gene>
<name>A0ABD0QKT1_CIRMR</name>
<evidence type="ECO:0000313" key="3">
    <source>
        <dbReference type="Proteomes" id="UP001529510"/>
    </source>
</evidence>
<dbReference type="Proteomes" id="UP001529510">
    <property type="component" value="Unassembled WGS sequence"/>
</dbReference>
<feature type="compositionally biased region" description="Basic and acidic residues" evidence="1">
    <location>
        <begin position="102"/>
        <end position="116"/>
    </location>
</feature>
<proteinExistence type="predicted"/>
<feature type="region of interest" description="Disordered" evidence="1">
    <location>
        <begin position="81"/>
        <end position="138"/>
    </location>
</feature>
<reference evidence="2 3" key="1">
    <citation type="submission" date="2024-05" db="EMBL/GenBank/DDBJ databases">
        <title>Genome sequencing and assembly of Indian major carp, Cirrhinus mrigala (Hamilton, 1822).</title>
        <authorList>
            <person name="Mohindra V."/>
            <person name="Chowdhury L.M."/>
            <person name="Lal K."/>
            <person name="Jena J.K."/>
        </authorList>
    </citation>
    <scope>NUCLEOTIDE SEQUENCE [LARGE SCALE GENOMIC DNA]</scope>
    <source>
        <strain evidence="2">CM1030</strain>
        <tissue evidence="2">Blood</tissue>
    </source>
</reference>
<comment type="caution">
    <text evidence="2">The sequence shown here is derived from an EMBL/GenBank/DDBJ whole genome shotgun (WGS) entry which is preliminary data.</text>
</comment>
<evidence type="ECO:0000256" key="1">
    <source>
        <dbReference type="SAM" id="MobiDB-lite"/>
    </source>
</evidence>
<sequence length="138" mass="15276">MDDLAVLILLLEQEDRTLEDHTTDFVFFSQPDTLPGQLPLLVLSSWTELRHTSAAVRGPRESLAAFVEWVLVSYQSSLTVDFADDDTSPTPDPEPSQPSPRFTEHEPEPTADREPEPSTTDEPSPNGATMLPITSDQV</sequence>
<protein>
    <submittedName>
        <fullName evidence="2">Uncharacterized protein</fullName>
    </submittedName>
</protein>
<keyword evidence="3" id="KW-1185">Reference proteome</keyword>
<dbReference type="EMBL" id="JAMKFB020000008">
    <property type="protein sequence ID" value="KAL0186749.1"/>
    <property type="molecule type" value="Genomic_DNA"/>
</dbReference>
<evidence type="ECO:0000313" key="2">
    <source>
        <dbReference type="EMBL" id="KAL0186749.1"/>
    </source>
</evidence>